<organism evidence="9 10">
    <name type="scientific">Candidatus Ruthenibacterium avium</name>
    <dbReference type="NCBI Taxonomy" id="2838751"/>
    <lineage>
        <taxon>Bacteria</taxon>
        <taxon>Bacillati</taxon>
        <taxon>Bacillota</taxon>
        <taxon>Clostridia</taxon>
        <taxon>Eubacteriales</taxon>
        <taxon>Oscillospiraceae</taxon>
        <taxon>Ruthenibacterium</taxon>
    </lineage>
</organism>
<sequence>MKKLLVVVDYQTDFVTGALANPLAQPLEQAIAARVSQHLAEGGAVIFTLDTHPDTYGETREGQFLPVAHCVRGTEGWQLHGALRTYMDGIHDNVMLVEKGAFGSASLPGAAMTLCGGTPQQIDICGVVTDICVISNAIMLHSAFLETPVNILADLCAAMSQEQHENALNILRGMGYGIVNG</sequence>
<evidence type="ECO:0000256" key="2">
    <source>
        <dbReference type="ARBA" id="ARBA00022642"/>
    </source>
</evidence>
<evidence type="ECO:0000256" key="5">
    <source>
        <dbReference type="ARBA" id="ARBA00037900"/>
    </source>
</evidence>
<evidence type="ECO:0000256" key="4">
    <source>
        <dbReference type="ARBA" id="ARBA00022801"/>
    </source>
</evidence>
<evidence type="ECO:0000259" key="8">
    <source>
        <dbReference type="Pfam" id="PF00857"/>
    </source>
</evidence>
<evidence type="ECO:0000256" key="1">
    <source>
        <dbReference type="ARBA" id="ARBA00006336"/>
    </source>
</evidence>
<dbReference type="InterPro" id="IPR036380">
    <property type="entry name" value="Isochorismatase-like_sf"/>
</dbReference>
<reference evidence="9" key="2">
    <citation type="submission" date="2021-04" db="EMBL/GenBank/DDBJ databases">
        <authorList>
            <person name="Gilroy R."/>
        </authorList>
    </citation>
    <scope>NUCLEOTIDE SEQUENCE</scope>
    <source>
        <strain evidence="9">ChiBcec8-14828</strain>
    </source>
</reference>
<evidence type="ECO:0000256" key="7">
    <source>
        <dbReference type="ARBA" id="ARBA00043224"/>
    </source>
</evidence>
<comment type="pathway">
    <text evidence="5">Cofactor biosynthesis; nicotinate biosynthesis; nicotinate from nicotinamide: step 1/1.</text>
</comment>
<dbReference type="CDD" id="cd00431">
    <property type="entry name" value="cysteine_hydrolases"/>
    <property type="match status" value="1"/>
</dbReference>
<dbReference type="InterPro" id="IPR000868">
    <property type="entry name" value="Isochorismatase-like_dom"/>
</dbReference>
<dbReference type="AlphaFoldDB" id="A0A9D2M447"/>
<comment type="similarity">
    <text evidence="1">Belongs to the isochorismatase family.</text>
</comment>
<dbReference type="PANTHER" id="PTHR11080:SF2">
    <property type="entry name" value="LD05707P"/>
    <property type="match status" value="1"/>
</dbReference>
<dbReference type="SUPFAM" id="SSF52499">
    <property type="entry name" value="Isochorismatase-like hydrolases"/>
    <property type="match status" value="1"/>
</dbReference>
<evidence type="ECO:0000313" key="10">
    <source>
        <dbReference type="Proteomes" id="UP000824209"/>
    </source>
</evidence>
<protein>
    <recommendedName>
        <fullName evidence="6">nicotinamidase</fullName>
        <ecNumber evidence="6">3.5.1.19</ecNumber>
    </recommendedName>
    <alternativeName>
        <fullName evidence="7">Nicotinamide deamidase</fullName>
    </alternativeName>
</protein>
<dbReference type="PANTHER" id="PTHR11080">
    <property type="entry name" value="PYRAZINAMIDASE/NICOTINAMIDASE"/>
    <property type="match status" value="1"/>
</dbReference>
<dbReference type="Pfam" id="PF00857">
    <property type="entry name" value="Isochorismatase"/>
    <property type="match status" value="1"/>
</dbReference>
<evidence type="ECO:0000256" key="6">
    <source>
        <dbReference type="ARBA" id="ARBA00039017"/>
    </source>
</evidence>
<comment type="caution">
    <text evidence="9">The sequence shown here is derived from an EMBL/GenBank/DDBJ whole genome shotgun (WGS) entry which is preliminary data.</text>
</comment>
<accession>A0A9D2M447</accession>
<dbReference type="EC" id="3.5.1.19" evidence="6"/>
<reference evidence="9" key="1">
    <citation type="journal article" date="2021" name="PeerJ">
        <title>Extensive microbial diversity within the chicken gut microbiome revealed by metagenomics and culture.</title>
        <authorList>
            <person name="Gilroy R."/>
            <person name="Ravi A."/>
            <person name="Getino M."/>
            <person name="Pursley I."/>
            <person name="Horton D.L."/>
            <person name="Alikhan N.F."/>
            <person name="Baker D."/>
            <person name="Gharbi K."/>
            <person name="Hall N."/>
            <person name="Watson M."/>
            <person name="Adriaenssens E.M."/>
            <person name="Foster-Nyarko E."/>
            <person name="Jarju S."/>
            <person name="Secka A."/>
            <person name="Antonio M."/>
            <person name="Oren A."/>
            <person name="Chaudhuri R.R."/>
            <person name="La Ragione R."/>
            <person name="Hildebrand F."/>
            <person name="Pallen M.J."/>
        </authorList>
    </citation>
    <scope>NUCLEOTIDE SEQUENCE</scope>
    <source>
        <strain evidence="9">ChiBcec8-14828</strain>
    </source>
</reference>
<keyword evidence="3" id="KW-0479">Metal-binding</keyword>
<dbReference type="Proteomes" id="UP000824209">
    <property type="component" value="Unassembled WGS sequence"/>
</dbReference>
<dbReference type="GO" id="GO:0046872">
    <property type="term" value="F:metal ion binding"/>
    <property type="evidence" value="ECO:0007669"/>
    <property type="project" value="UniProtKB-KW"/>
</dbReference>
<evidence type="ECO:0000313" key="9">
    <source>
        <dbReference type="EMBL" id="HJB40573.1"/>
    </source>
</evidence>
<dbReference type="Gene3D" id="3.40.50.850">
    <property type="entry name" value="Isochorismatase-like"/>
    <property type="match status" value="1"/>
</dbReference>
<keyword evidence="2" id="KW-0662">Pyridine nucleotide biosynthesis</keyword>
<proteinExistence type="inferred from homology"/>
<name>A0A9D2M447_9FIRM</name>
<evidence type="ECO:0000256" key="3">
    <source>
        <dbReference type="ARBA" id="ARBA00022723"/>
    </source>
</evidence>
<dbReference type="GO" id="GO:0019363">
    <property type="term" value="P:pyridine nucleotide biosynthetic process"/>
    <property type="evidence" value="ECO:0007669"/>
    <property type="project" value="UniProtKB-KW"/>
</dbReference>
<dbReference type="EMBL" id="DWYA01000082">
    <property type="protein sequence ID" value="HJB40573.1"/>
    <property type="molecule type" value="Genomic_DNA"/>
</dbReference>
<dbReference type="InterPro" id="IPR052347">
    <property type="entry name" value="Isochorismatase_Nicotinamidase"/>
</dbReference>
<dbReference type="GO" id="GO:0008936">
    <property type="term" value="F:nicotinamidase activity"/>
    <property type="evidence" value="ECO:0007669"/>
    <property type="project" value="UniProtKB-EC"/>
</dbReference>
<feature type="domain" description="Isochorismatase-like" evidence="8">
    <location>
        <begin position="4"/>
        <end position="175"/>
    </location>
</feature>
<keyword evidence="4 9" id="KW-0378">Hydrolase</keyword>
<gene>
    <name evidence="9" type="ORF">H9943_09290</name>
</gene>